<dbReference type="Pfam" id="PF01359">
    <property type="entry name" value="Transposase_1"/>
    <property type="match status" value="1"/>
</dbReference>
<evidence type="ECO:0000313" key="1">
    <source>
        <dbReference type="EMBL" id="GFU15001.1"/>
    </source>
</evidence>
<accession>A0A8X6QAK0</accession>
<dbReference type="InterPro" id="IPR036397">
    <property type="entry name" value="RNaseH_sf"/>
</dbReference>
<keyword evidence="2" id="KW-1185">Reference proteome</keyword>
<organism evidence="1 2">
    <name type="scientific">Nephila pilipes</name>
    <name type="common">Giant wood spider</name>
    <name type="synonym">Nephila maculata</name>
    <dbReference type="NCBI Taxonomy" id="299642"/>
    <lineage>
        <taxon>Eukaryota</taxon>
        <taxon>Metazoa</taxon>
        <taxon>Ecdysozoa</taxon>
        <taxon>Arthropoda</taxon>
        <taxon>Chelicerata</taxon>
        <taxon>Arachnida</taxon>
        <taxon>Araneae</taxon>
        <taxon>Araneomorphae</taxon>
        <taxon>Entelegynae</taxon>
        <taxon>Araneoidea</taxon>
        <taxon>Nephilidae</taxon>
        <taxon>Nephila</taxon>
    </lineage>
</organism>
<proteinExistence type="predicted"/>
<dbReference type="OrthoDB" id="10017160at2759"/>
<dbReference type="GO" id="GO:0003676">
    <property type="term" value="F:nucleic acid binding"/>
    <property type="evidence" value="ECO:0007669"/>
    <property type="project" value="InterPro"/>
</dbReference>
<dbReference type="AlphaFoldDB" id="A0A8X6QAK0"/>
<comment type="caution">
    <text evidence="1">The sequence shown here is derived from an EMBL/GenBank/DDBJ whole genome shotgun (WGS) entry which is preliminary data.</text>
</comment>
<gene>
    <name evidence="1" type="ORF">NPIL_426741</name>
</gene>
<dbReference type="Gene3D" id="3.30.420.10">
    <property type="entry name" value="Ribonuclease H-like superfamily/Ribonuclease H"/>
    <property type="match status" value="1"/>
</dbReference>
<evidence type="ECO:0000313" key="2">
    <source>
        <dbReference type="Proteomes" id="UP000887013"/>
    </source>
</evidence>
<dbReference type="Proteomes" id="UP000887013">
    <property type="component" value="Unassembled WGS sequence"/>
</dbReference>
<dbReference type="EMBL" id="BMAW01126019">
    <property type="protein sequence ID" value="GFU15001.1"/>
    <property type="molecule type" value="Genomic_DNA"/>
</dbReference>
<name>A0A8X6QAK0_NEPPI</name>
<dbReference type="InterPro" id="IPR001888">
    <property type="entry name" value="Transposase_1"/>
</dbReference>
<protein>
    <submittedName>
        <fullName evidence="1">Uncharacterized protein</fullName>
    </submittedName>
</protein>
<sequence>MDTTNDYRSKRNQMFGQFPMGFASIRKVNSDQNVSRIVIINESRVHHYEPKSKRQITEWKQPGSLTKKNFKTSPSAGKAMQTLFWDEKGPKLDDYLDRGTILDKTR</sequence>
<reference evidence="1" key="1">
    <citation type="submission" date="2020-08" db="EMBL/GenBank/DDBJ databases">
        <title>Multicomponent nature underlies the extraordinary mechanical properties of spider dragline silk.</title>
        <authorList>
            <person name="Kono N."/>
            <person name="Nakamura H."/>
            <person name="Mori M."/>
            <person name="Yoshida Y."/>
            <person name="Ohtoshi R."/>
            <person name="Malay A.D."/>
            <person name="Moran D.A.P."/>
            <person name="Tomita M."/>
            <person name="Numata K."/>
            <person name="Arakawa K."/>
        </authorList>
    </citation>
    <scope>NUCLEOTIDE SEQUENCE</scope>
</reference>